<dbReference type="AlphaFoldDB" id="A0A9P6XNT0"/>
<accession>A0A9P6XNT0</accession>
<protein>
    <submittedName>
        <fullName evidence="1">Uncharacterized protein</fullName>
    </submittedName>
</protein>
<reference evidence="1 2" key="1">
    <citation type="journal article" date="2020" name="Microb. Genom.">
        <title>Genetic diversity of clinical and environmental Mucorales isolates obtained from an investigation of mucormycosis cases among solid organ transplant recipients.</title>
        <authorList>
            <person name="Nguyen M.H."/>
            <person name="Kaul D."/>
            <person name="Muto C."/>
            <person name="Cheng S.J."/>
            <person name="Richter R.A."/>
            <person name="Bruno V.M."/>
            <person name="Liu G."/>
            <person name="Beyhan S."/>
            <person name="Sundermann A.J."/>
            <person name="Mounaud S."/>
            <person name="Pasculle A.W."/>
            <person name="Nierman W.C."/>
            <person name="Driscoll E."/>
            <person name="Cumbie R."/>
            <person name="Clancy C.J."/>
            <person name="Dupont C.L."/>
        </authorList>
    </citation>
    <scope>NUCLEOTIDE SEQUENCE [LARGE SCALE GENOMIC DNA]</scope>
    <source>
        <strain evidence="1 2">GL24</strain>
    </source>
</reference>
<dbReference type="Proteomes" id="UP000740926">
    <property type="component" value="Unassembled WGS sequence"/>
</dbReference>
<comment type="caution">
    <text evidence="1">The sequence shown here is derived from an EMBL/GenBank/DDBJ whole genome shotgun (WGS) entry which is preliminary data.</text>
</comment>
<evidence type="ECO:0000313" key="1">
    <source>
        <dbReference type="EMBL" id="KAG1529593.1"/>
    </source>
</evidence>
<sequence length="114" mass="12671">MDGFRSRYVEQRLPVLEAMIANGTRVPFRYIKAGEFPGLETQGLALSAQGLHIGGATWPYESLKRIDLNDWTETVTLQDDSGKTVFSCLATRILSSDLLVNLVYDQLGQTAEYA</sequence>
<dbReference type="EMBL" id="JAANIU010014648">
    <property type="protein sequence ID" value="KAG1529593.1"/>
    <property type="molecule type" value="Genomic_DNA"/>
</dbReference>
<organism evidence="1 2">
    <name type="scientific">Rhizopus delemar</name>
    <dbReference type="NCBI Taxonomy" id="936053"/>
    <lineage>
        <taxon>Eukaryota</taxon>
        <taxon>Fungi</taxon>
        <taxon>Fungi incertae sedis</taxon>
        <taxon>Mucoromycota</taxon>
        <taxon>Mucoromycotina</taxon>
        <taxon>Mucoromycetes</taxon>
        <taxon>Mucorales</taxon>
        <taxon>Mucorineae</taxon>
        <taxon>Rhizopodaceae</taxon>
        <taxon>Rhizopus</taxon>
    </lineage>
</organism>
<proteinExistence type="predicted"/>
<name>A0A9P6XNT0_9FUNG</name>
<keyword evidence="2" id="KW-1185">Reference proteome</keyword>
<evidence type="ECO:0000313" key="2">
    <source>
        <dbReference type="Proteomes" id="UP000740926"/>
    </source>
</evidence>
<gene>
    <name evidence="1" type="ORF">G6F50_017892</name>
</gene>